<dbReference type="PANTHER" id="PTHR36180">
    <property type="entry name" value="DNA-BINDING PROTEIN-RELATED-RELATED"/>
    <property type="match status" value="1"/>
</dbReference>
<dbReference type="PANTHER" id="PTHR36180:SF2">
    <property type="entry name" value="BRO FAMILY PROTEIN"/>
    <property type="match status" value="1"/>
</dbReference>
<dbReference type="HOGENOM" id="CLU_046670_0_1_9"/>
<accession>R8W0M3</accession>
<proteinExistence type="predicted"/>
<dbReference type="Pfam" id="PF03374">
    <property type="entry name" value="ANT"/>
    <property type="match status" value="1"/>
</dbReference>
<organism evidence="2 3">
    <name type="scientific">Butyricicoccus pullicaecorum 1.2</name>
    <dbReference type="NCBI Taxonomy" id="1203606"/>
    <lineage>
        <taxon>Bacteria</taxon>
        <taxon>Bacillati</taxon>
        <taxon>Bacillota</taxon>
        <taxon>Clostridia</taxon>
        <taxon>Eubacteriales</taxon>
        <taxon>Butyricicoccaceae</taxon>
        <taxon>Butyricicoccus</taxon>
    </lineage>
</organism>
<evidence type="ECO:0000313" key="2">
    <source>
        <dbReference type="EMBL" id="EOQ38096.1"/>
    </source>
</evidence>
<dbReference type="AlphaFoldDB" id="R8W0M3"/>
<dbReference type="PATRIC" id="fig|1203606.4.peg.1085"/>
<dbReference type="Proteomes" id="UP000013981">
    <property type="component" value="Unassembled WGS sequence"/>
</dbReference>
<dbReference type="EMBL" id="AQOB01000004">
    <property type="protein sequence ID" value="EOQ38096.1"/>
    <property type="molecule type" value="Genomic_DNA"/>
</dbReference>
<gene>
    <name evidence="2" type="ORF">HMPREF1526_01124</name>
</gene>
<keyword evidence="3" id="KW-1185">Reference proteome</keyword>
<dbReference type="SMART" id="SM01040">
    <property type="entry name" value="Bro-N"/>
    <property type="match status" value="1"/>
</dbReference>
<sequence length="251" mass="28537">MNQIEIFKNPEFGAIRAVEIDGEPWLVGKDIALALGYKNAKDALATHVDAEDKRIIQRSENTTFDIPNRGITIINESGFYSLVLSSKLPKAKQFRRWVTSEVLPTIRKHGAYMTREKLWEVATSPEALLKLCSDLLAEREANAVLREKNALLESKAAFYDLFIDLNHSTNLRTTAKELVVPERRFVRFLLEQRFVYRTASGNVLPYAKPSNNGLFCVKDYCNHGHIGSYTLVTPQGKLYFAQLRDSILLMI</sequence>
<comment type="caution">
    <text evidence="2">The sequence shown here is derived from an EMBL/GenBank/DDBJ whole genome shotgun (WGS) entry which is preliminary data.</text>
</comment>
<dbReference type="InterPro" id="IPR003497">
    <property type="entry name" value="BRO_N_domain"/>
</dbReference>
<name>R8W0M3_9FIRM</name>
<dbReference type="RefSeq" id="WP_016147295.1">
    <property type="nucleotide sequence ID" value="NZ_KB976103.1"/>
</dbReference>
<feature type="domain" description="Bro-N" evidence="1">
    <location>
        <begin position="1"/>
        <end position="110"/>
    </location>
</feature>
<dbReference type="eggNOG" id="COG3645">
    <property type="taxonomic scope" value="Bacteria"/>
</dbReference>
<evidence type="ECO:0000313" key="3">
    <source>
        <dbReference type="Proteomes" id="UP000013981"/>
    </source>
</evidence>
<dbReference type="GO" id="GO:0003677">
    <property type="term" value="F:DNA binding"/>
    <property type="evidence" value="ECO:0007669"/>
    <property type="project" value="InterPro"/>
</dbReference>
<dbReference type="Pfam" id="PF02498">
    <property type="entry name" value="Bro-N"/>
    <property type="match status" value="1"/>
</dbReference>
<dbReference type="eggNOG" id="COG3617">
    <property type="taxonomic scope" value="Bacteria"/>
</dbReference>
<dbReference type="InterPro" id="IPR005039">
    <property type="entry name" value="Ant_C"/>
</dbReference>
<reference evidence="2 3" key="1">
    <citation type="submission" date="2013-01" db="EMBL/GenBank/DDBJ databases">
        <title>The Genome Sequence of Butyricicoccus pullicaecorum 1.2.</title>
        <authorList>
            <consortium name="The Broad Institute Genome Sequencing Platform"/>
            <person name="Earl A."/>
            <person name="Ward D."/>
            <person name="Feldgarden M."/>
            <person name="Gevers D."/>
            <person name="Van Immerseel F."/>
            <person name="Eeckhaut V."/>
            <person name="Walker B."/>
            <person name="Young S.K."/>
            <person name="Zeng Q."/>
            <person name="Gargeya S."/>
            <person name="Fitzgerald M."/>
            <person name="Haas B."/>
            <person name="Abouelleil A."/>
            <person name="Alvarado L."/>
            <person name="Arachchi H.M."/>
            <person name="Berlin A.M."/>
            <person name="Chapman S.B."/>
            <person name="Dewar J."/>
            <person name="Goldberg J."/>
            <person name="Griggs A."/>
            <person name="Gujja S."/>
            <person name="Hansen M."/>
            <person name="Howarth C."/>
            <person name="Imamovic A."/>
            <person name="Larimer J."/>
            <person name="McCowan C."/>
            <person name="Murphy C."/>
            <person name="Neiman D."/>
            <person name="Pearson M."/>
            <person name="Priest M."/>
            <person name="Roberts A."/>
            <person name="Saif S."/>
            <person name="Shea T."/>
            <person name="Sisk P."/>
            <person name="Sykes S."/>
            <person name="Wortman J."/>
            <person name="Nusbaum C."/>
            <person name="Birren B."/>
        </authorList>
    </citation>
    <scope>NUCLEOTIDE SEQUENCE [LARGE SCALE GENOMIC DNA]</scope>
    <source>
        <strain evidence="2 3">1.2</strain>
    </source>
</reference>
<dbReference type="PROSITE" id="PS51750">
    <property type="entry name" value="BRO_N"/>
    <property type="match status" value="1"/>
</dbReference>
<protein>
    <recommendedName>
        <fullName evidence="1">Bro-N domain-containing protein</fullName>
    </recommendedName>
</protein>
<dbReference type="OrthoDB" id="9812611at2"/>
<evidence type="ECO:0000259" key="1">
    <source>
        <dbReference type="PROSITE" id="PS51750"/>
    </source>
</evidence>